<feature type="region of interest" description="Disordered" evidence="7">
    <location>
        <begin position="1"/>
        <end position="31"/>
    </location>
</feature>
<sequence>MPPSSRQKRQRPTDPHQNNNFGLGAVQFTGNEPSVISKGTLDGVATDDASFNCPATKRRKRDIELQPNSIPSGSTVSPDQTTSPAPHTTALPSLLSNSQTLQLRFIPHDSLDDDDGHYIVTPNADLTHQYQIVKSLGQGTFGKVVEAKDRENKNKAVAIKIIRSVDICRNASIGEIRVLVAIKQNDAENHNQCVRLRDCFIYGGHVCIVMDLLGQSVFDFLKVNGFVPFPNSQIRSFARQLFTSTAFLHGLDIIHTDLKPENIVLCDSSYQTFTYNRNIPSSSKTSRRRGKTRKVLLDTNIRLIDFGSATFQDEDHSPVATTRPYRAPEIILGLGWSFPCDIWSIGCILVEFYTGKVLFQPQDNVAHLAMMETVVDRTIDSSLVESLNRMANSNGGNAASKYFKGLQLDYPTPDTTRASKRTRVSKRVVRAMKRLEVGSLFPRKNSGGHGSNIQQDFIPLNTTYYENFLDLLRKIFVYDPQHRITAKQALEHPWFKQEDTPDDGTEAEKIRIERIRNIGNEARGRN</sequence>
<evidence type="ECO:0000256" key="4">
    <source>
        <dbReference type="ARBA" id="ARBA00022777"/>
    </source>
</evidence>
<feature type="compositionally biased region" description="Polar residues" evidence="7">
    <location>
        <begin position="66"/>
        <end position="87"/>
    </location>
</feature>
<dbReference type="InterPro" id="IPR008271">
    <property type="entry name" value="Ser/Thr_kinase_AS"/>
</dbReference>
<dbReference type="Proteomes" id="UP000639643">
    <property type="component" value="Unassembled WGS sequence"/>
</dbReference>
<comment type="caution">
    <text evidence="9">The sequence shown here is derived from an EMBL/GenBank/DDBJ whole genome shotgun (WGS) entry which is preliminary data.</text>
</comment>
<dbReference type="GO" id="GO:0004674">
    <property type="term" value="F:protein serine/threonine kinase activity"/>
    <property type="evidence" value="ECO:0007669"/>
    <property type="project" value="UniProtKB-KW"/>
</dbReference>
<dbReference type="Gene3D" id="1.10.510.10">
    <property type="entry name" value="Transferase(Phosphotransferase) domain 1"/>
    <property type="match status" value="1"/>
</dbReference>
<dbReference type="GO" id="GO:0043484">
    <property type="term" value="P:regulation of RNA splicing"/>
    <property type="evidence" value="ECO:0007669"/>
    <property type="project" value="TreeGrafter"/>
</dbReference>
<gene>
    <name evidence="9" type="ORF">CMUS01_11942</name>
</gene>
<dbReference type="OrthoDB" id="283111at2759"/>
<dbReference type="SUPFAM" id="SSF56112">
    <property type="entry name" value="Protein kinase-like (PK-like)"/>
    <property type="match status" value="1"/>
</dbReference>
<dbReference type="CDD" id="cd14134">
    <property type="entry name" value="PKc_CLK"/>
    <property type="match status" value="1"/>
</dbReference>
<reference evidence="9" key="1">
    <citation type="journal article" date="2020" name="Phytopathology">
        <title>Genome Sequence Resources of Colletotrichum truncatum, C. plurivorum, C. musicola, and C. sojae: Four Species Pathogenic to Soybean (Glycine max).</title>
        <authorList>
            <person name="Rogerio F."/>
            <person name="Boufleur T.R."/>
            <person name="Ciampi-Guillardi M."/>
            <person name="Sukno S.A."/>
            <person name="Thon M.R."/>
            <person name="Massola Junior N.S."/>
            <person name="Baroncelli R."/>
        </authorList>
    </citation>
    <scope>NUCLEOTIDE SEQUENCE</scope>
    <source>
        <strain evidence="9">LFN0074</strain>
    </source>
</reference>
<evidence type="ECO:0000256" key="7">
    <source>
        <dbReference type="SAM" id="MobiDB-lite"/>
    </source>
</evidence>
<accession>A0A8H6JS69</accession>
<keyword evidence="2" id="KW-0808">Transferase</keyword>
<keyword evidence="5 6" id="KW-0067">ATP-binding</keyword>
<keyword evidence="10" id="KW-1185">Reference proteome</keyword>
<evidence type="ECO:0000256" key="3">
    <source>
        <dbReference type="ARBA" id="ARBA00022741"/>
    </source>
</evidence>
<dbReference type="AlphaFoldDB" id="A0A8H6JS69"/>
<dbReference type="EMBL" id="WIGM01000637">
    <property type="protein sequence ID" value="KAF6818364.1"/>
    <property type="molecule type" value="Genomic_DNA"/>
</dbReference>
<evidence type="ECO:0000256" key="2">
    <source>
        <dbReference type="ARBA" id="ARBA00022679"/>
    </source>
</evidence>
<dbReference type="Pfam" id="PF00069">
    <property type="entry name" value="Pkinase"/>
    <property type="match status" value="1"/>
</dbReference>
<dbReference type="PROSITE" id="PS00107">
    <property type="entry name" value="PROTEIN_KINASE_ATP"/>
    <property type="match status" value="1"/>
</dbReference>
<evidence type="ECO:0000313" key="9">
    <source>
        <dbReference type="EMBL" id="KAF6818364.1"/>
    </source>
</evidence>
<dbReference type="GO" id="GO:0005524">
    <property type="term" value="F:ATP binding"/>
    <property type="evidence" value="ECO:0007669"/>
    <property type="project" value="UniProtKB-UniRule"/>
</dbReference>
<dbReference type="PANTHER" id="PTHR45646:SF11">
    <property type="entry name" value="SERINE_THREONINE-PROTEIN KINASE DOA"/>
    <property type="match status" value="1"/>
</dbReference>
<dbReference type="PANTHER" id="PTHR45646">
    <property type="entry name" value="SERINE/THREONINE-PROTEIN KINASE DOA-RELATED"/>
    <property type="match status" value="1"/>
</dbReference>
<feature type="compositionally biased region" description="Basic residues" evidence="7">
    <location>
        <begin position="1"/>
        <end position="10"/>
    </location>
</feature>
<evidence type="ECO:0000256" key="5">
    <source>
        <dbReference type="ARBA" id="ARBA00022840"/>
    </source>
</evidence>
<feature type="binding site" evidence="6">
    <location>
        <position position="160"/>
    </location>
    <ligand>
        <name>ATP</name>
        <dbReference type="ChEBI" id="CHEBI:30616"/>
    </ligand>
</feature>
<keyword evidence="3 6" id="KW-0547">Nucleotide-binding</keyword>
<dbReference type="SMART" id="SM00220">
    <property type="entry name" value="S_TKc"/>
    <property type="match status" value="1"/>
</dbReference>
<dbReference type="InterPro" id="IPR011009">
    <property type="entry name" value="Kinase-like_dom_sf"/>
</dbReference>
<dbReference type="PROSITE" id="PS00108">
    <property type="entry name" value="PROTEIN_KINASE_ST"/>
    <property type="match status" value="1"/>
</dbReference>
<proteinExistence type="predicted"/>
<name>A0A8H6JS69_9PEZI</name>
<dbReference type="InterPro" id="IPR017441">
    <property type="entry name" value="Protein_kinase_ATP_BS"/>
</dbReference>
<feature type="region of interest" description="Disordered" evidence="7">
    <location>
        <begin position="55"/>
        <end position="87"/>
    </location>
</feature>
<evidence type="ECO:0000256" key="1">
    <source>
        <dbReference type="ARBA" id="ARBA00022527"/>
    </source>
</evidence>
<dbReference type="GO" id="GO:0005634">
    <property type="term" value="C:nucleus"/>
    <property type="evidence" value="ECO:0007669"/>
    <property type="project" value="TreeGrafter"/>
</dbReference>
<evidence type="ECO:0000259" key="8">
    <source>
        <dbReference type="PROSITE" id="PS50011"/>
    </source>
</evidence>
<dbReference type="PROSITE" id="PS50011">
    <property type="entry name" value="PROTEIN_KINASE_DOM"/>
    <property type="match status" value="1"/>
</dbReference>
<keyword evidence="4 9" id="KW-0418">Kinase</keyword>
<dbReference type="InterPro" id="IPR051175">
    <property type="entry name" value="CLK_kinases"/>
</dbReference>
<organism evidence="9 10">
    <name type="scientific">Colletotrichum musicola</name>
    <dbReference type="NCBI Taxonomy" id="2175873"/>
    <lineage>
        <taxon>Eukaryota</taxon>
        <taxon>Fungi</taxon>
        <taxon>Dikarya</taxon>
        <taxon>Ascomycota</taxon>
        <taxon>Pezizomycotina</taxon>
        <taxon>Sordariomycetes</taxon>
        <taxon>Hypocreomycetidae</taxon>
        <taxon>Glomerellales</taxon>
        <taxon>Glomerellaceae</taxon>
        <taxon>Colletotrichum</taxon>
        <taxon>Colletotrichum orchidearum species complex</taxon>
    </lineage>
</organism>
<protein>
    <submittedName>
        <fullName evidence="9">Protein kinase</fullName>
    </submittedName>
</protein>
<feature type="domain" description="Protein kinase" evidence="8">
    <location>
        <begin position="130"/>
        <end position="495"/>
    </location>
</feature>
<keyword evidence="1" id="KW-0723">Serine/threonine-protein kinase</keyword>
<evidence type="ECO:0000313" key="10">
    <source>
        <dbReference type="Proteomes" id="UP000639643"/>
    </source>
</evidence>
<dbReference type="Gene3D" id="3.30.200.20">
    <property type="entry name" value="Phosphorylase Kinase, domain 1"/>
    <property type="match status" value="1"/>
</dbReference>
<dbReference type="InterPro" id="IPR000719">
    <property type="entry name" value="Prot_kinase_dom"/>
</dbReference>
<evidence type="ECO:0000256" key="6">
    <source>
        <dbReference type="PROSITE-ProRule" id="PRU10141"/>
    </source>
</evidence>